<dbReference type="EMBL" id="FJUY01000015">
    <property type="protein sequence ID" value="CZT23117.1"/>
    <property type="molecule type" value="Genomic_DNA"/>
</dbReference>
<feature type="compositionally biased region" description="Acidic residues" evidence="1">
    <location>
        <begin position="246"/>
        <end position="257"/>
    </location>
</feature>
<dbReference type="AlphaFoldDB" id="A0A2D3UYG3"/>
<protein>
    <submittedName>
        <fullName evidence="2">Uncharacterized protein</fullName>
    </submittedName>
</protein>
<evidence type="ECO:0000313" key="2">
    <source>
        <dbReference type="EMBL" id="CZT23117.1"/>
    </source>
</evidence>
<evidence type="ECO:0000256" key="1">
    <source>
        <dbReference type="SAM" id="MobiDB-lite"/>
    </source>
</evidence>
<feature type="compositionally biased region" description="Basic residues" evidence="1">
    <location>
        <begin position="216"/>
        <end position="229"/>
    </location>
</feature>
<feature type="region of interest" description="Disordered" evidence="1">
    <location>
        <begin position="204"/>
        <end position="257"/>
    </location>
</feature>
<reference evidence="2 3" key="1">
    <citation type="submission" date="2016-03" db="EMBL/GenBank/DDBJ databases">
        <authorList>
            <person name="Ploux O."/>
        </authorList>
    </citation>
    <scope>NUCLEOTIDE SEQUENCE [LARGE SCALE GENOMIC DNA]</scope>
    <source>
        <strain evidence="2 3">URUG2</strain>
    </source>
</reference>
<dbReference type="GeneID" id="35603907"/>
<evidence type="ECO:0000313" key="3">
    <source>
        <dbReference type="Proteomes" id="UP000225277"/>
    </source>
</evidence>
<feature type="compositionally biased region" description="Basic and acidic residues" evidence="1">
    <location>
        <begin position="204"/>
        <end position="215"/>
    </location>
</feature>
<name>A0A2D3UYG3_9PEZI</name>
<dbReference type="RefSeq" id="XP_023629841.1">
    <property type="nucleotide sequence ID" value="XM_023774073.1"/>
</dbReference>
<accession>A0A2D3UYG3</accession>
<organism evidence="2 3">
    <name type="scientific">Ramularia collo-cygni</name>
    <dbReference type="NCBI Taxonomy" id="112498"/>
    <lineage>
        <taxon>Eukaryota</taxon>
        <taxon>Fungi</taxon>
        <taxon>Dikarya</taxon>
        <taxon>Ascomycota</taxon>
        <taxon>Pezizomycotina</taxon>
        <taxon>Dothideomycetes</taxon>
        <taxon>Dothideomycetidae</taxon>
        <taxon>Mycosphaerellales</taxon>
        <taxon>Mycosphaerellaceae</taxon>
        <taxon>Ramularia</taxon>
    </lineage>
</organism>
<sequence>MATDPTDVGPAPGSSATNPGRLRMCHYRHLTFTKFYPIWGNPSRVSANLVDKYFVPENLYAYRSGGPVYEVQFPDNAVMEVLTCRMEKCFSCKAKGLAAVKEGPTSNVHLIHRVDTKMDPGKTIPRYIAKPKTRYEHPDWQAMTELKTVMFELGGPDGESSVYVACRVCVEGHCEACDDRDRRKREGLLLEDELDVEELDEKYEKDKIEKEERQKRREKRRIRREHLKKKAEQEALEAEKLKKDGPDEEPSWDEDTN</sequence>
<keyword evidence="3" id="KW-1185">Reference proteome</keyword>
<dbReference type="Proteomes" id="UP000225277">
    <property type="component" value="Unassembled WGS sequence"/>
</dbReference>
<feature type="compositionally biased region" description="Basic and acidic residues" evidence="1">
    <location>
        <begin position="230"/>
        <end position="245"/>
    </location>
</feature>
<proteinExistence type="predicted"/>
<gene>
    <name evidence="2" type="ORF">RCC_08827</name>
</gene>